<comment type="caution">
    <text evidence="2">The sequence shown here is derived from an EMBL/GenBank/DDBJ whole genome shotgun (WGS) entry which is preliminary data.</text>
</comment>
<protein>
    <submittedName>
        <fullName evidence="2">Uncharacterized protein</fullName>
    </submittedName>
</protein>
<proteinExistence type="predicted"/>
<evidence type="ECO:0000313" key="2">
    <source>
        <dbReference type="EMBL" id="KAG6436454.1"/>
    </source>
</evidence>
<feature type="compositionally biased region" description="Basic residues" evidence="1">
    <location>
        <begin position="170"/>
        <end position="180"/>
    </location>
</feature>
<keyword evidence="3" id="KW-1185">Reference proteome</keyword>
<feature type="region of interest" description="Disordered" evidence="1">
    <location>
        <begin position="138"/>
        <end position="221"/>
    </location>
</feature>
<name>A0A8X9ADT8_SALSN</name>
<evidence type="ECO:0000313" key="3">
    <source>
        <dbReference type="Proteomes" id="UP000298416"/>
    </source>
</evidence>
<reference evidence="2" key="2">
    <citation type="submission" date="2020-08" db="EMBL/GenBank/DDBJ databases">
        <title>Plant Genome Project.</title>
        <authorList>
            <person name="Zhang R.-G."/>
        </authorList>
    </citation>
    <scope>NUCLEOTIDE SEQUENCE</scope>
    <source>
        <strain evidence="2">Huo1</strain>
        <tissue evidence="2">Leaf</tissue>
    </source>
</reference>
<feature type="compositionally biased region" description="Basic and acidic residues" evidence="1">
    <location>
        <begin position="332"/>
        <end position="347"/>
    </location>
</feature>
<dbReference type="AlphaFoldDB" id="A0A8X9ADT8"/>
<evidence type="ECO:0000256" key="1">
    <source>
        <dbReference type="SAM" id="MobiDB-lite"/>
    </source>
</evidence>
<organism evidence="2">
    <name type="scientific">Salvia splendens</name>
    <name type="common">Scarlet sage</name>
    <dbReference type="NCBI Taxonomy" id="180675"/>
    <lineage>
        <taxon>Eukaryota</taxon>
        <taxon>Viridiplantae</taxon>
        <taxon>Streptophyta</taxon>
        <taxon>Embryophyta</taxon>
        <taxon>Tracheophyta</taxon>
        <taxon>Spermatophyta</taxon>
        <taxon>Magnoliopsida</taxon>
        <taxon>eudicotyledons</taxon>
        <taxon>Gunneridae</taxon>
        <taxon>Pentapetalae</taxon>
        <taxon>asterids</taxon>
        <taxon>lamiids</taxon>
        <taxon>Lamiales</taxon>
        <taxon>Lamiaceae</taxon>
        <taxon>Nepetoideae</taxon>
        <taxon>Mentheae</taxon>
        <taxon>Salviinae</taxon>
        <taxon>Salvia</taxon>
        <taxon>Salvia subgen. Calosphace</taxon>
        <taxon>core Calosphace</taxon>
    </lineage>
</organism>
<dbReference type="EMBL" id="PNBA02000001">
    <property type="protein sequence ID" value="KAG6436454.1"/>
    <property type="molecule type" value="Genomic_DNA"/>
</dbReference>
<dbReference type="PANTHER" id="PTHR34660">
    <property type="entry name" value="MYB-LIKE PROTEIN X"/>
    <property type="match status" value="1"/>
</dbReference>
<reference evidence="2" key="1">
    <citation type="submission" date="2018-01" db="EMBL/GenBank/DDBJ databases">
        <authorList>
            <person name="Mao J.F."/>
        </authorList>
    </citation>
    <scope>NUCLEOTIDE SEQUENCE</scope>
    <source>
        <strain evidence="2">Huo1</strain>
        <tissue evidence="2">Leaf</tissue>
    </source>
</reference>
<gene>
    <name evidence="2" type="ORF">SASPL_101353</name>
</gene>
<sequence>MLICLYTNNFAENDSYGVIDRVLRHWKVSDAFMLCYSWLKFGKFCQVILCKLALLLGLKSVDHNVRECRDTRNEFKDMVLRQHSSIWSAPALASSGQKIGNLYLLFSSIAMSRCFPFPPPGYELKGGPDDVDAIIKEKEKHKKHKDKREKNDKKEKSERKKKERGGEKHRDKRDKKRKREKDRDKKDKNKDIEKKVGPLESQNDLKPVPYSEPTDRIQDERTAVELGNRVKNDGSMGVQTVQKVTILERQKTNLSDKVQENDDGRLGIKDLRDRSRTANCQSFQVDSRSLGNGRNSYGENQIKIEEGKERNGYEYRIGTGEGGTSMNADQNKNVKAEDKKGKEENKRELTGFRNCEVKQNTSNVNLLDFHSKIPSDLLKENNDCQGKLPKLKELNGFLHGEFFLLLDMRKTLSLCFCTKDSGVRLNNISRHTIASDQVDQTGTGIRPCRNTNNIGVVGKRAVITDENKVNGKLSSPQSVIDNVRNIGPCQTSADNRKTENGRVHIDSHVVSNGVISPHIVRIQRKMEPCQTSKNVAMAKQINSSFDQKVPSSHPHVEMGGKMAVQALDANHMRMHTNDSRISGSLEGKKHYSSRKLKVTTTTNTKPPHPDVKYLSQILTVPEVEWPQSDNQEWLFDRQDSETKRPKLASPETKYVWSEAIHLKSSDVTALPYVKTASSVAISDMLHLHRQISKWPFLNSHVLESWLWDELYLLLIIGGSGLRGAIDGSSGGVEAKISANWTVRKLELPPQAAGN</sequence>
<feature type="region of interest" description="Disordered" evidence="1">
    <location>
        <begin position="314"/>
        <end position="347"/>
    </location>
</feature>
<dbReference type="PANTHER" id="PTHR34660:SF3">
    <property type="entry name" value="RRM DOMAIN-CONTAINING PROTEIN"/>
    <property type="match status" value="1"/>
</dbReference>
<accession>A0A8X9ADT8</accession>
<feature type="region of interest" description="Disordered" evidence="1">
    <location>
        <begin position="277"/>
        <end position="297"/>
    </location>
</feature>
<feature type="compositionally biased region" description="Basic and acidic residues" evidence="1">
    <location>
        <begin position="148"/>
        <end position="169"/>
    </location>
</feature>
<dbReference type="Proteomes" id="UP000298416">
    <property type="component" value="Unassembled WGS sequence"/>
</dbReference>
<feature type="compositionally biased region" description="Basic and acidic residues" evidence="1">
    <location>
        <begin position="181"/>
        <end position="197"/>
    </location>
</feature>